<comment type="subunit">
    <text evidence="6">Homodimer.</text>
</comment>
<evidence type="ECO:0000256" key="11">
    <source>
        <dbReference type="ARBA" id="ARBA00022840"/>
    </source>
</evidence>
<evidence type="ECO:0000256" key="6">
    <source>
        <dbReference type="ARBA" id="ARBA00011738"/>
    </source>
</evidence>
<evidence type="ECO:0000313" key="20">
    <source>
        <dbReference type="EMBL" id="SIQ95679.1"/>
    </source>
</evidence>
<evidence type="ECO:0000313" key="21">
    <source>
        <dbReference type="Proteomes" id="UP000185924"/>
    </source>
</evidence>
<comment type="function">
    <text evidence="1">Catalyzes the oxidative decarboxylation of 6-phosphogluconate to ribulose 5-phosphate and CO(2), with concomitant reduction of NADP to NADPH.</text>
</comment>
<evidence type="ECO:0000256" key="13">
    <source>
        <dbReference type="ARBA" id="ARBA00023002"/>
    </source>
</evidence>
<evidence type="ECO:0000256" key="14">
    <source>
        <dbReference type="ARBA" id="ARBA00023064"/>
    </source>
</evidence>
<dbReference type="NCBIfam" id="NF006765">
    <property type="entry name" value="PRK09287.1"/>
    <property type="match status" value="1"/>
</dbReference>
<keyword evidence="8" id="KW-0808">Transferase</keyword>
<keyword evidence="21" id="KW-1185">Reference proteome</keyword>
<dbReference type="Pfam" id="PF03446">
    <property type="entry name" value="NAD_binding_2"/>
    <property type="match status" value="1"/>
</dbReference>
<dbReference type="NCBIfam" id="TIGR01313">
    <property type="entry name" value="therm_gnt_kin"/>
    <property type="match status" value="1"/>
</dbReference>
<dbReference type="Pfam" id="PF01202">
    <property type="entry name" value="SKI"/>
    <property type="match status" value="1"/>
</dbReference>
<dbReference type="Gene3D" id="3.40.50.300">
    <property type="entry name" value="P-loop containing nucleotide triphosphate hydrolases"/>
    <property type="match status" value="1"/>
</dbReference>
<evidence type="ECO:0000256" key="4">
    <source>
        <dbReference type="ARBA" id="ARBA00008419"/>
    </source>
</evidence>
<evidence type="ECO:0000256" key="8">
    <source>
        <dbReference type="ARBA" id="ARBA00022679"/>
    </source>
</evidence>
<evidence type="ECO:0000256" key="18">
    <source>
        <dbReference type="RuleBase" id="RU000485"/>
    </source>
</evidence>
<dbReference type="Gene3D" id="3.40.50.720">
    <property type="entry name" value="NAD(P)-binding Rossmann-like Domain"/>
    <property type="match status" value="1"/>
</dbReference>
<comment type="catalytic activity">
    <reaction evidence="16">
        <text>D-gluconate + ATP = 6-phospho-D-gluconate + ADP + H(+)</text>
        <dbReference type="Rhea" id="RHEA:19433"/>
        <dbReference type="ChEBI" id="CHEBI:15378"/>
        <dbReference type="ChEBI" id="CHEBI:18391"/>
        <dbReference type="ChEBI" id="CHEBI:30616"/>
        <dbReference type="ChEBI" id="CHEBI:58759"/>
        <dbReference type="ChEBI" id="CHEBI:456216"/>
        <dbReference type="EC" id="2.7.1.12"/>
    </reaction>
</comment>
<keyword evidence="9" id="KW-0547">Nucleotide-binding</keyword>
<evidence type="ECO:0000256" key="17">
    <source>
        <dbReference type="ARBA" id="ARBA00048640"/>
    </source>
</evidence>
<evidence type="ECO:0000256" key="12">
    <source>
        <dbReference type="ARBA" id="ARBA00022857"/>
    </source>
</evidence>
<reference evidence="21" key="1">
    <citation type="submission" date="2017-01" db="EMBL/GenBank/DDBJ databases">
        <authorList>
            <person name="Varghese N."/>
            <person name="Submissions S."/>
        </authorList>
    </citation>
    <scope>NUCLEOTIDE SEQUENCE [LARGE SCALE GENOMIC DNA]</scope>
    <source>
        <strain evidence="21">DM9</strain>
    </source>
</reference>
<proteinExistence type="inferred from homology"/>
<dbReference type="InterPro" id="IPR006114">
    <property type="entry name" value="6PGDH_C"/>
</dbReference>
<dbReference type="Pfam" id="PF00393">
    <property type="entry name" value="6PGD"/>
    <property type="match status" value="1"/>
</dbReference>
<evidence type="ECO:0000256" key="2">
    <source>
        <dbReference type="ARBA" id="ARBA00004761"/>
    </source>
</evidence>
<dbReference type="Gene3D" id="1.20.5.320">
    <property type="entry name" value="6-Phosphogluconate Dehydrogenase, domain 3"/>
    <property type="match status" value="1"/>
</dbReference>
<dbReference type="InterPro" id="IPR013328">
    <property type="entry name" value="6PGD_dom2"/>
</dbReference>
<comment type="pathway">
    <text evidence="3 18">Carbohydrate degradation; pentose phosphate pathway; D-ribulose 5-phosphate from D-glucose 6-phosphate (oxidative stage): step 3/3.</text>
</comment>
<comment type="similarity">
    <text evidence="5">Belongs to the gluconokinase GntK/GntV family.</text>
</comment>
<keyword evidence="13 18" id="KW-0560">Oxidoreductase</keyword>
<evidence type="ECO:0000256" key="10">
    <source>
        <dbReference type="ARBA" id="ARBA00022777"/>
    </source>
</evidence>
<keyword evidence="12 18" id="KW-0521">NADP</keyword>
<dbReference type="GO" id="GO:0004616">
    <property type="term" value="F:phosphogluconate dehydrogenase (decarboxylating) activity"/>
    <property type="evidence" value="ECO:0007669"/>
    <property type="project" value="UniProtKB-EC"/>
</dbReference>
<dbReference type="FunFam" id="1.10.1040.10:FF:000032">
    <property type="entry name" value="6-phosphogluconate dehydrogenase, decarboxylating"/>
    <property type="match status" value="1"/>
</dbReference>
<dbReference type="UniPathway" id="UPA00115">
    <property type="reaction ID" value="UER00410"/>
</dbReference>
<dbReference type="InterPro" id="IPR031322">
    <property type="entry name" value="Shikimate/glucono_kinase"/>
</dbReference>
<keyword evidence="10" id="KW-0418">Kinase</keyword>
<dbReference type="InterPro" id="IPR008927">
    <property type="entry name" value="6-PGluconate_DH-like_C_sf"/>
</dbReference>
<dbReference type="GO" id="GO:0006098">
    <property type="term" value="P:pentose-phosphate shunt"/>
    <property type="evidence" value="ECO:0007669"/>
    <property type="project" value="UniProtKB-UniPathway"/>
</dbReference>
<name>A0A1N6WZZ0_9BACT</name>
<dbReference type="GO" id="GO:0046316">
    <property type="term" value="F:gluconokinase activity"/>
    <property type="evidence" value="ECO:0007669"/>
    <property type="project" value="UniProtKB-EC"/>
</dbReference>
<comment type="similarity">
    <text evidence="4 18">Belongs to the 6-phosphogluconate dehydrogenase family.</text>
</comment>
<dbReference type="InterPro" id="IPR006183">
    <property type="entry name" value="Pgluconate_DH"/>
</dbReference>
<dbReference type="SUPFAM" id="SSF52540">
    <property type="entry name" value="P-loop containing nucleoside triphosphate hydrolases"/>
    <property type="match status" value="1"/>
</dbReference>
<dbReference type="SUPFAM" id="SSF48179">
    <property type="entry name" value="6-phosphogluconate dehydrogenase C-terminal domain-like"/>
    <property type="match status" value="1"/>
</dbReference>
<keyword evidence="14 18" id="KW-0311">Gluconate utilization</keyword>
<dbReference type="OrthoDB" id="9804542at2"/>
<feature type="domain" description="6-phosphogluconate dehydrogenase C-terminal" evidence="19">
    <location>
        <begin position="344"/>
        <end position="630"/>
    </location>
</feature>
<dbReference type="GO" id="GO:0050661">
    <property type="term" value="F:NADP binding"/>
    <property type="evidence" value="ECO:0007669"/>
    <property type="project" value="InterPro"/>
</dbReference>
<dbReference type="STRING" id="1077936.SAMN05421545_1851"/>
<accession>A0A1N6WZZ0</accession>
<evidence type="ECO:0000256" key="9">
    <source>
        <dbReference type="ARBA" id="ARBA00022741"/>
    </source>
</evidence>
<dbReference type="InterPro" id="IPR027417">
    <property type="entry name" value="P-loop_NTPase"/>
</dbReference>
<evidence type="ECO:0000256" key="16">
    <source>
        <dbReference type="ARBA" id="ARBA00048090"/>
    </source>
</evidence>
<dbReference type="CDD" id="cd02021">
    <property type="entry name" value="GntK"/>
    <property type="match status" value="1"/>
</dbReference>
<evidence type="ECO:0000256" key="1">
    <source>
        <dbReference type="ARBA" id="ARBA00002526"/>
    </source>
</evidence>
<dbReference type="InterPro" id="IPR036291">
    <property type="entry name" value="NAD(P)-bd_dom_sf"/>
</dbReference>
<dbReference type="NCBIfam" id="TIGR00873">
    <property type="entry name" value="gnd"/>
    <property type="match status" value="1"/>
</dbReference>
<dbReference type="AlphaFoldDB" id="A0A1N6WZZ0"/>
<protein>
    <recommendedName>
        <fullName evidence="7 18">6-phosphogluconate dehydrogenase, decarboxylating</fullName>
        <ecNumber evidence="18">1.1.1.44</ecNumber>
    </recommendedName>
</protein>
<evidence type="ECO:0000256" key="15">
    <source>
        <dbReference type="ARBA" id="ARBA00023126"/>
    </source>
</evidence>
<dbReference type="RefSeq" id="WP_076421857.1">
    <property type="nucleotide sequence ID" value="NZ_FTNM01000002.1"/>
</dbReference>
<keyword evidence="11" id="KW-0067">ATP-binding</keyword>
<dbReference type="InterPro" id="IPR006001">
    <property type="entry name" value="Therm_gnt_kin"/>
</dbReference>
<dbReference type="EC" id="1.1.1.44" evidence="18"/>
<dbReference type="GO" id="GO:0019521">
    <property type="term" value="P:D-gluconate metabolic process"/>
    <property type="evidence" value="ECO:0007669"/>
    <property type="project" value="UniProtKB-KW"/>
</dbReference>
<evidence type="ECO:0000256" key="3">
    <source>
        <dbReference type="ARBA" id="ARBA00004874"/>
    </source>
</evidence>
<dbReference type="PROSITE" id="PS00461">
    <property type="entry name" value="6PGD"/>
    <property type="match status" value="1"/>
</dbReference>
<evidence type="ECO:0000256" key="5">
    <source>
        <dbReference type="ARBA" id="ARBA00008420"/>
    </source>
</evidence>
<dbReference type="InterPro" id="IPR006184">
    <property type="entry name" value="6PGdom_BS"/>
</dbReference>
<sequence>MIYIVMGVSGSGKTTVGLKLADRLGLPFYDADDYHPRQSVEKMQQGIPLNDSDRAPWLEQLADLIPTWEVEGGAVLACSALKEEYRKVLQTVSDISWIYLDGSRDTILKRLQARHAHFMPSTMLESQLEALEKPAYGIHVDVSLSPEQIVQEVISKLEHMNPHSEFGVIGLGVMGKSLALNLASRGVRVAMYNRHVPGKEEGIAEQVIAENPSFTNIKGYDQLEEFVQSLEKPRKILLMIYAGALDAQLEALIPLLEPGDVVIDGGNSFYKDTARRTALLADNGLHFVGTGISGGEEGARKGPSIMPGGPRAGYEQVASYLEMIAAKDRQAQPCTTYIGPDGAGHFVKMVHNGIEYAEMQALAEAYSLLRNMLGIAPDEIAAIFKEWQQHGLGSYLLEITIDILHKKEGDELLLDKILDQAEQKGTGGWSAAVALEYGVPYDTLSAAVMARALSAMKAERVKAAERYQKQIPKVTIDRSSFVASLKQAYQVTRIINHEIGFNLMREVSEQLNWELNFSEIARIWTNGCIIRSELMEELVTIYQQEPRLLVAPTLVDKIRNAQQSFAAVVALGLQYGVPLPVLSSGLNYLLGYSTADSSANLIQAQRDYFGAHTYQRKDKPAGEYFHTEWK</sequence>
<dbReference type="GO" id="GO:0005524">
    <property type="term" value="F:ATP binding"/>
    <property type="evidence" value="ECO:0007669"/>
    <property type="project" value="UniProtKB-KW"/>
</dbReference>
<dbReference type="PRINTS" id="PR00076">
    <property type="entry name" value="6PGDHDRGNASE"/>
</dbReference>
<dbReference type="InterPro" id="IPR006115">
    <property type="entry name" value="6PGDH_NADP-bd"/>
</dbReference>
<evidence type="ECO:0000259" key="19">
    <source>
        <dbReference type="SMART" id="SM01350"/>
    </source>
</evidence>
<dbReference type="EMBL" id="FTNM01000002">
    <property type="protein sequence ID" value="SIQ95679.1"/>
    <property type="molecule type" value="Genomic_DNA"/>
</dbReference>
<dbReference type="SUPFAM" id="SSF51735">
    <property type="entry name" value="NAD(P)-binding Rossmann-fold domains"/>
    <property type="match status" value="1"/>
</dbReference>
<comment type="catalytic activity">
    <reaction evidence="17 18">
        <text>6-phospho-D-gluconate + NADP(+) = D-ribulose 5-phosphate + CO2 + NADPH</text>
        <dbReference type="Rhea" id="RHEA:10116"/>
        <dbReference type="ChEBI" id="CHEBI:16526"/>
        <dbReference type="ChEBI" id="CHEBI:57783"/>
        <dbReference type="ChEBI" id="CHEBI:58121"/>
        <dbReference type="ChEBI" id="CHEBI:58349"/>
        <dbReference type="ChEBI" id="CHEBI:58759"/>
        <dbReference type="EC" id="1.1.1.44"/>
    </reaction>
</comment>
<evidence type="ECO:0000256" key="7">
    <source>
        <dbReference type="ARBA" id="ARBA00018193"/>
    </source>
</evidence>
<gene>
    <name evidence="20" type="ORF">SAMN05421545_1851</name>
</gene>
<dbReference type="Gene3D" id="1.10.1040.10">
    <property type="entry name" value="N-(1-d-carboxylethyl)-l-norvaline Dehydrogenase, domain 2"/>
    <property type="match status" value="1"/>
</dbReference>
<dbReference type="Proteomes" id="UP000185924">
    <property type="component" value="Unassembled WGS sequence"/>
</dbReference>
<keyword evidence="15 18" id="KW-0570">Pentose shunt</keyword>
<dbReference type="FunFam" id="3.40.50.300:FF:000522">
    <property type="entry name" value="Gluconokinase"/>
    <property type="match status" value="1"/>
</dbReference>
<dbReference type="InterPro" id="IPR006113">
    <property type="entry name" value="6PGDH_Gnd/GntZ"/>
</dbReference>
<comment type="pathway">
    <text evidence="2">Carbohydrate acid metabolism.</text>
</comment>
<dbReference type="PANTHER" id="PTHR11811">
    <property type="entry name" value="6-PHOSPHOGLUCONATE DEHYDROGENASE"/>
    <property type="match status" value="1"/>
</dbReference>
<organism evidence="20 21">
    <name type="scientific">Pontibacter lucknowensis</name>
    <dbReference type="NCBI Taxonomy" id="1077936"/>
    <lineage>
        <taxon>Bacteria</taxon>
        <taxon>Pseudomonadati</taxon>
        <taxon>Bacteroidota</taxon>
        <taxon>Cytophagia</taxon>
        <taxon>Cytophagales</taxon>
        <taxon>Hymenobacteraceae</taxon>
        <taxon>Pontibacter</taxon>
    </lineage>
</organism>
<dbReference type="SMART" id="SM01350">
    <property type="entry name" value="6PGD"/>
    <property type="match status" value="1"/>
</dbReference>